<dbReference type="InterPro" id="IPR054402">
    <property type="entry name" value="Tt1218-like_dom"/>
</dbReference>
<reference evidence="3 4" key="1">
    <citation type="submission" date="2019-12" db="EMBL/GenBank/DDBJ databases">
        <authorList>
            <person name="Li C."/>
            <person name="Zhao J."/>
        </authorList>
    </citation>
    <scope>NUCLEOTIDE SEQUENCE [LARGE SCALE GENOMIC DNA]</scope>
    <source>
        <strain evidence="3 4">NEAU-DD11</strain>
    </source>
</reference>
<feature type="domain" description="Type IV pilin Tt1218-like" evidence="2">
    <location>
        <begin position="36"/>
        <end position="115"/>
    </location>
</feature>
<dbReference type="NCBIfam" id="TIGR02532">
    <property type="entry name" value="IV_pilin_GFxxxE"/>
    <property type="match status" value="1"/>
</dbReference>
<evidence type="ECO:0000259" key="2">
    <source>
        <dbReference type="Pfam" id="PF22150"/>
    </source>
</evidence>
<gene>
    <name evidence="3" type="primary">pilV</name>
    <name evidence="3" type="ORF">GPY61_10015</name>
</gene>
<comment type="caution">
    <text evidence="3">The sequence shown here is derived from an EMBL/GenBank/DDBJ whole genome shotgun (WGS) entry which is preliminary data.</text>
</comment>
<dbReference type="Pfam" id="PF07963">
    <property type="entry name" value="N_methyl"/>
    <property type="match status" value="1"/>
</dbReference>
<dbReference type="NCBIfam" id="TIGR02523">
    <property type="entry name" value="type_IV_pilV"/>
    <property type="match status" value="1"/>
</dbReference>
<proteinExistence type="predicted"/>
<keyword evidence="1" id="KW-0472">Membrane</keyword>
<keyword evidence="1" id="KW-1133">Transmembrane helix</keyword>
<accession>A0A7X3FYJ1</accession>
<sequence length="185" mass="19010">MRSLSGSPLSVRAGFTLVEVLVALFVVALGIAGAAALQTLAVRSARDAARLSDGTRLARSLAERMRTNPGALAQSDNPYLHLDYDANAGGAPAAPALCYADTDCDADDLARFDVFEVAETVAAGFPGGRIRVCRDAGRPDAAGVLPWTCDGEDGAPVVVKLGWRAQGDSETGAPKLMMPLAGAAP</sequence>
<organism evidence="3 4">
    <name type="scientific">Massilia cellulosiltytica</name>
    <dbReference type="NCBI Taxonomy" id="2683234"/>
    <lineage>
        <taxon>Bacteria</taxon>
        <taxon>Pseudomonadati</taxon>
        <taxon>Pseudomonadota</taxon>
        <taxon>Betaproteobacteria</taxon>
        <taxon>Burkholderiales</taxon>
        <taxon>Oxalobacteraceae</taxon>
        <taxon>Telluria group</taxon>
        <taxon>Massilia</taxon>
    </lineage>
</organism>
<keyword evidence="1" id="KW-0812">Transmembrane</keyword>
<feature type="transmembrane region" description="Helical" evidence="1">
    <location>
        <begin position="20"/>
        <end position="42"/>
    </location>
</feature>
<dbReference type="Proteomes" id="UP000443353">
    <property type="component" value="Unassembled WGS sequence"/>
</dbReference>
<keyword evidence="4" id="KW-1185">Reference proteome</keyword>
<evidence type="ECO:0000313" key="3">
    <source>
        <dbReference type="EMBL" id="MVW60268.1"/>
    </source>
</evidence>
<name>A0A7X3FYJ1_9BURK</name>
<dbReference type="InterPro" id="IPR012902">
    <property type="entry name" value="N_methyl_site"/>
</dbReference>
<dbReference type="Pfam" id="PF22150">
    <property type="entry name" value="Tt1218-like"/>
    <property type="match status" value="1"/>
</dbReference>
<evidence type="ECO:0000256" key="1">
    <source>
        <dbReference type="SAM" id="Phobius"/>
    </source>
</evidence>
<evidence type="ECO:0000313" key="4">
    <source>
        <dbReference type="Proteomes" id="UP000443353"/>
    </source>
</evidence>
<dbReference type="AlphaFoldDB" id="A0A7X3FYJ1"/>
<dbReference type="InterPro" id="IPR013362">
    <property type="entry name" value="Pilus_4_PilV"/>
</dbReference>
<dbReference type="EMBL" id="WSES01000003">
    <property type="protein sequence ID" value="MVW60268.1"/>
    <property type="molecule type" value="Genomic_DNA"/>
</dbReference>
<dbReference type="PROSITE" id="PS00409">
    <property type="entry name" value="PROKAR_NTER_METHYL"/>
    <property type="match status" value="1"/>
</dbReference>
<dbReference type="RefSeq" id="WP_056127311.1">
    <property type="nucleotide sequence ID" value="NZ_WSES01000003.1"/>
</dbReference>
<protein>
    <submittedName>
        <fullName evidence="3">Type IV pilus modification protein PilV</fullName>
    </submittedName>
</protein>